<evidence type="ECO:0000256" key="4">
    <source>
        <dbReference type="ARBA" id="ARBA00023163"/>
    </source>
</evidence>
<keyword evidence="1" id="KW-0678">Repressor</keyword>
<dbReference type="PANTHER" id="PTHR30146">
    <property type="entry name" value="LACI-RELATED TRANSCRIPTIONAL REPRESSOR"/>
    <property type="match status" value="1"/>
</dbReference>
<sequence length="331" mass="37566">MVTIYDIAKKANVSPMTVSRVINNSGNISEKTRKKVEKVIREMNYIPNSAARSLISKETKILALLITDITNPFFTKVARGAEDKALEKGYRLILSNSDENLYKETDYFKTFISTPVDGIIFAPTGDESKKNIQLLNDHQIPFVLVDREIPGIQCDQVLGDNHSGSRQLLDYLYQKGHRKIALINGPATVSTARERQKAYMEFMREHSLVIHPEWILETNYKQGGAITAVETLLSLPNKDKPTAIFAANNFIAIDAINTLKKYNYDPPHDIDIVCFDDLESYSWFPPFLTVAVQPAYDFGYTATQLLIERIEKKSPTTERKVILTPKIVYRN</sequence>
<dbReference type="PANTHER" id="PTHR30146:SF148">
    <property type="entry name" value="HTH-TYPE TRANSCRIPTIONAL REPRESSOR PURR-RELATED"/>
    <property type="match status" value="1"/>
</dbReference>
<accession>A0ABU0CS42</accession>
<protein>
    <submittedName>
        <fullName evidence="6">LacI family transcriptional regulator</fullName>
    </submittedName>
</protein>
<dbReference type="PROSITE" id="PS00356">
    <property type="entry name" value="HTH_LACI_1"/>
    <property type="match status" value="1"/>
</dbReference>
<dbReference type="InterPro" id="IPR028082">
    <property type="entry name" value="Peripla_BP_I"/>
</dbReference>
<dbReference type="RefSeq" id="WP_307336481.1">
    <property type="nucleotide sequence ID" value="NZ_JAUSUQ010000003.1"/>
</dbReference>
<evidence type="ECO:0000313" key="6">
    <source>
        <dbReference type="EMBL" id="MDQ0338325.1"/>
    </source>
</evidence>
<feature type="domain" description="HTH lacI-type" evidence="5">
    <location>
        <begin position="2"/>
        <end position="56"/>
    </location>
</feature>
<evidence type="ECO:0000313" key="7">
    <source>
        <dbReference type="Proteomes" id="UP001232445"/>
    </source>
</evidence>
<keyword evidence="4" id="KW-0804">Transcription</keyword>
<dbReference type="PROSITE" id="PS50932">
    <property type="entry name" value="HTH_LACI_2"/>
    <property type="match status" value="1"/>
</dbReference>
<reference evidence="6 7" key="1">
    <citation type="submission" date="2023-07" db="EMBL/GenBank/DDBJ databases">
        <title>Genomic Encyclopedia of Type Strains, Phase IV (KMG-IV): sequencing the most valuable type-strain genomes for metagenomic binning, comparative biology and taxonomic classification.</title>
        <authorList>
            <person name="Goeker M."/>
        </authorList>
    </citation>
    <scope>NUCLEOTIDE SEQUENCE [LARGE SCALE GENOMIC DNA]</scope>
    <source>
        <strain evidence="6 7">DSM 17740</strain>
    </source>
</reference>
<proteinExistence type="predicted"/>
<dbReference type="InterPro" id="IPR001761">
    <property type="entry name" value="Peripla_BP/Lac1_sug-bd_dom"/>
</dbReference>
<dbReference type="CDD" id="cd01392">
    <property type="entry name" value="HTH_LacI"/>
    <property type="match status" value="1"/>
</dbReference>
<dbReference type="Pfam" id="PF00356">
    <property type="entry name" value="LacI"/>
    <property type="match status" value="1"/>
</dbReference>
<dbReference type="SMART" id="SM00354">
    <property type="entry name" value="HTH_LACI"/>
    <property type="match status" value="1"/>
</dbReference>
<gene>
    <name evidence="6" type="ORF">J2S00_001109</name>
</gene>
<dbReference type="PRINTS" id="PR00036">
    <property type="entry name" value="HTHLACI"/>
</dbReference>
<evidence type="ECO:0000256" key="1">
    <source>
        <dbReference type="ARBA" id="ARBA00022491"/>
    </source>
</evidence>
<dbReference type="Gene3D" id="3.40.50.2300">
    <property type="match status" value="2"/>
</dbReference>
<dbReference type="InterPro" id="IPR010982">
    <property type="entry name" value="Lambda_DNA-bd_dom_sf"/>
</dbReference>
<dbReference type="Gene3D" id="1.10.260.40">
    <property type="entry name" value="lambda repressor-like DNA-binding domains"/>
    <property type="match status" value="1"/>
</dbReference>
<dbReference type="Pfam" id="PF00532">
    <property type="entry name" value="Peripla_BP_1"/>
    <property type="match status" value="1"/>
</dbReference>
<dbReference type="SUPFAM" id="SSF47413">
    <property type="entry name" value="lambda repressor-like DNA-binding domains"/>
    <property type="match status" value="1"/>
</dbReference>
<dbReference type="Proteomes" id="UP001232445">
    <property type="component" value="Unassembled WGS sequence"/>
</dbReference>
<evidence type="ECO:0000256" key="3">
    <source>
        <dbReference type="ARBA" id="ARBA00023125"/>
    </source>
</evidence>
<dbReference type="SUPFAM" id="SSF53822">
    <property type="entry name" value="Periplasmic binding protein-like I"/>
    <property type="match status" value="1"/>
</dbReference>
<dbReference type="InterPro" id="IPR000843">
    <property type="entry name" value="HTH_LacI"/>
</dbReference>
<keyword evidence="7" id="KW-1185">Reference proteome</keyword>
<keyword evidence="2" id="KW-0805">Transcription regulation</keyword>
<evidence type="ECO:0000259" key="5">
    <source>
        <dbReference type="PROSITE" id="PS50932"/>
    </source>
</evidence>
<dbReference type="EMBL" id="JAUSUQ010000003">
    <property type="protein sequence ID" value="MDQ0338325.1"/>
    <property type="molecule type" value="Genomic_DNA"/>
</dbReference>
<keyword evidence="3" id="KW-0238">DNA-binding</keyword>
<evidence type="ECO:0000256" key="2">
    <source>
        <dbReference type="ARBA" id="ARBA00023015"/>
    </source>
</evidence>
<organism evidence="6 7">
    <name type="scientific">Caldalkalibacillus uzonensis</name>
    <dbReference type="NCBI Taxonomy" id="353224"/>
    <lineage>
        <taxon>Bacteria</taxon>
        <taxon>Bacillati</taxon>
        <taxon>Bacillota</taxon>
        <taxon>Bacilli</taxon>
        <taxon>Bacillales</taxon>
        <taxon>Bacillaceae</taxon>
        <taxon>Caldalkalibacillus</taxon>
    </lineage>
</organism>
<comment type="caution">
    <text evidence="6">The sequence shown here is derived from an EMBL/GenBank/DDBJ whole genome shotgun (WGS) entry which is preliminary data.</text>
</comment>
<name>A0ABU0CS42_9BACI</name>